<reference evidence="1 2" key="1">
    <citation type="submission" date="2019-06" db="EMBL/GenBank/DDBJ databases">
        <title>Gramella sabulilitoris sp. nov., isolated from a marine sand.</title>
        <authorList>
            <person name="Yoon J.-H."/>
        </authorList>
    </citation>
    <scope>NUCLEOTIDE SEQUENCE [LARGE SCALE GENOMIC DNA]</scope>
    <source>
        <strain evidence="1 2">HSMS-1</strain>
    </source>
</reference>
<dbReference type="RefSeq" id="WP_143409618.1">
    <property type="nucleotide sequence ID" value="NZ_VHSF01000001.1"/>
</dbReference>
<keyword evidence="2" id="KW-1185">Reference proteome</keyword>
<evidence type="ECO:0000313" key="2">
    <source>
        <dbReference type="Proteomes" id="UP000315131"/>
    </source>
</evidence>
<gene>
    <name evidence="1" type="ORF">FGM01_02800</name>
</gene>
<proteinExistence type="predicted"/>
<dbReference type="OrthoDB" id="1448105at2"/>
<evidence type="ECO:0000313" key="1">
    <source>
        <dbReference type="EMBL" id="TRO66839.1"/>
    </source>
</evidence>
<protein>
    <submittedName>
        <fullName evidence="1">Uncharacterized protein</fullName>
    </submittedName>
</protein>
<dbReference type="Proteomes" id="UP000315131">
    <property type="component" value="Unassembled WGS sequence"/>
</dbReference>
<comment type="caution">
    <text evidence="1">The sequence shown here is derived from an EMBL/GenBank/DDBJ whole genome shotgun (WGS) entry which is preliminary data.</text>
</comment>
<name>A0A550I789_9FLAO</name>
<sequence>MEIYNSKARECEEKVIQTDEKLGKIRNHSSEKISLSETIDNYTESLNSLNFDHCTENFTMAFRDHIDAWKNIKKITDKYPDLRGEMHQLFDEIQNGKDSTEFKELSKKIWDTWSKVENSKY</sequence>
<dbReference type="EMBL" id="VHSF01000001">
    <property type="protein sequence ID" value="TRO66839.1"/>
    <property type="molecule type" value="Genomic_DNA"/>
</dbReference>
<organism evidence="1 2">
    <name type="scientific">Christiangramia sabulilitoris</name>
    <dbReference type="NCBI Taxonomy" id="2583991"/>
    <lineage>
        <taxon>Bacteria</taxon>
        <taxon>Pseudomonadati</taxon>
        <taxon>Bacteroidota</taxon>
        <taxon>Flavobacteriia</taxon>
        <taxon>Flavobacteriales</taxon>
        <taxon>Flavobacteriaceae</taxon>
        <taxon>Christiangramia</taxon>
    </lineage>
</organism>
<accession>A0A550I789</accession>
<dbReference type="AlphaFoldDB" id="A0A550I789"/>